<name>A0A517YMK4_9BACT</name>
<evidence type="ECO:0000256" key="5">
    <source>
        <dbReference type="SAM" id="Phobius"/>
    </source>
</evidence>
<feature type="transmembrane region" description="Helical" evidence="5">
    <location>
        <begin position="556"/>
        <end position="577"/>
    </location>
</feature>
<keyword evidence="2 5" id="KW-0812">Transmembrane</keyword>
<feature type="transmembrane region" description="Helical" evidence="5">
    <location>
        <begin position="470"/>
        <end position="487"/>
    </location>
</feature>
<dbReference type="InterPro" id="IPR053153">
    <property type="entry name" value="APC_K+_Transporter"/>
</dbReference>
<gene>
    <name evidence="6" type="ORF">ETAA8_66110</name>
</gene>
<evidence type="ECO:0000256" key="1">
    <source>
        <dbReference type="ARBA" id="ARBA00004141"/>
    </source>
</evidence>
<dbReference type="OrthoDB" id="9759676at2"/>
<feature type="transmembrane region" description="Helical" evidence="5">
    <location>
        <begin position="321"/>
        <end position="343"/>
    </location>
</feature>
<dbReference type="KEGG" id="aagg:ETAA8_66110"/>
<evidence type="ECO:0000313" key="7">
    <source>
        <dbReference type="Proteomes" id="UP000315017"/>
    </source>
</evidence>
<dbReference type="GO" id="GO:0022857">
    <property type="term" value="F:transmembrane transporter activity"/>
    <property type="evidence" value="ECO:0007669"/>
    <property type="project" value="InterPro"/>
</dbReference>
<evidence type="ECO:0000313" key="6">
    <source>
        <dbReference type="EMBL" id="QDU31453.1"/>
    </source>
</evidence>
<feature type="transmembrane region" description="Helical" evidence="5">
    <location>
        <begin position="530"/>
        <end position="550"/>
    </location>
</feature>
<feature type="transmembrane region" description="Helical" evidence="5">
    <location>
        <begin position="152"/>
        <end position="183"/>
    </location>
</feature>
<proteinExistence type="predicted"/>
<dbReference type="RefSeq" id="WP_145098610.1">
    <property type="nucleotide sequence ID" value="NZ_CP036274.1"/>
</dbReference>
<keyword evidence="4 5" id="KW-0472">Membrane</keyword>
<dbReference type="EMBL" id="CP036274">
    <property type="protein sequence ID" value="QDU31453.1"/>
    <property type="molecule type" value="Genomic_DNA"/>
</dbReference>
<dbReference type="Proteomes" id="UP000315017">
    <property type="component" value="Chromosome"/>
</dbReference>
<evidence type="ECO:0000256" key="4">
    <source>
        <dbReference type="ARBA" id="ARBA00023136"/>
    </source>
</evidence>
<comment type="subcellular location">
    <subcellularLocation>
        <location evidence="1">Membrane</location>
        <topology evidence="1">Multi-pass membrane protein</topology>
    </subcellularLocation>
</comment>
<keyword evidence="7" id="KW-1185">Reference proteome</keyword>
<protein>
    <recommendedName>
        <fullName evidence="8">Amino acid transporter</fullName>
    </recommendedName>
</protein>
<feature type="transmembrane region" description="Helical" evidence="5">
    <location>
        <begin position="107"/>
        <end position="131"/>
    </location>
</feature>
<dbReference type="PANTHER" id="PTHR47704:SF1">
    <property type="entry name" value="POTASSIUM TRANSPORTER KIMA"/>
    <property type="match status" value="1"/>
</dbReference>
<keyword evidence="3 5" id="KW-1133">Transmembrane helix</keyword>
<organism evidence="6 7">
    <name type="scientific">Anatilimnocola aggregata</name>
    <dbReference type="NCBI Taxonomy" id="2528021"/>
    <lineage>
        <taxon>Bacteria</taxon>
        <taxon>Pseudomonadati</taxon>
        <taxon>Planctomycetota</taxon>
        <taxon>Planctomycetia</taxon>
        <taxon>Pirellulales</taxon>
        <taxon>Pirellulaceae</taxon>
        <taxon>Anatilimnocola</taxon>
    </lineage>
</organism>
<evidence type="ECO:0000256" key="3">
    <source>
        <dbReference type="ARBA" id="ARBA00022989"/>
    </source>
</evidence>
<dbReference type="Gene3D" id="1.20.1740.10">
    <property type="entry name" value="Amino acid/polyamine transporter I"/>
    <property type="match status" value="1"/>
</dbReference>
<feature type="transmembrane region" description="Helical" evidence="5">
    <location>
        <begin position="228"/>
        <end position="250"/>
    </location>
</feature>
<evidence type="ECO:0000256" key="2">
    <source>
        <dbReference type="ARBA" id="ARBA00022692"/>
    </source>
</evidence>
<feature type="transmembrane region" description="Helical" evidence="5">
    <location>
        <begin position="493"/>
        <end position="518"/>
    </location>
</feature>
<dbReference type="AlphaFoldDB" id="A0A517YMK4"/>
<dbReference type="InterPro" id="IPR002293">
    <property type="entry name" value="AA/rel_permease1"/>
</dbReference>
<sequence>MTTDPDPNKPASQLELANLGAAANLNPDEPVQEVDADKAIEPLDEPGMTQAVKTLLVGKPLDLADHSIHQHISLIAFLAWVGLGADGLSSSCYGPSEAFEHLRGHTYLALFLALATVFTVVIISACYSYIIEAFPSGGGGYLVASKMLGKEIGALSGCALVVDYILTVTVSIAAAGDALFGLFGPSILSLVRTLHLPFQDETSVKLGLEIAAILFLIVLNLRGVKESVTILAPIFVIFLITHAILIVGVLGSHVGDIGGLATDVSSHIRSDVSNPAIGWWFLLSMLLKAYSLGAGTYTGIEAVSNSMAVMREPRVATAQRTMIYMGASLAITAGGLMLAYLLFELDLKKYYGTVGSHNAAVSTADSIEVGQPAHKQLDSLEALKHDRKQTMNDLLVQWYVSGTDKVIKQEDIGWFARTFRYITILSEAVLLLVAAQAGFIGGPKCLANMAYDSWVPHWFGSLSERLSSHYGIVLIGLSSMAALWVTGGNISKLVIMYSINVFVTFTLSMIGMCLYYYPMRGKLPNWNMRMTLFTFGAILCGSILVVTVSFKFREGGYITVVVTGALTIVALLIRRYYVGVTARLRGLDESLGTIEVQGKPNKTPPNPEHPTAVILVGGYSGLGVHTLLNALRFVPNHFKNVIFISVGVVDSGNFKGIEAMEDLRKHTEDSLEKYVDLARRLGLPSRAYMSIGTDVVDELEQLCRVVHRDFPGAVVFAGQLVFQRETWYGKLLHNQTAYSLQRRLQWDGVPMVILPTRVRG</sequence>
<reference evidence="6 7" key="1">
    <citation type="submission" date="2019-02" db="EMBL/GenBank/DDBJ databases">
        <title>Deep-cultivation of Planctomycetes and their phenomic and genomic characterization uncovers novel biology.</title>
        <authorList>
            <person name="Wiegand S."/>
            <person name="Jogler M."/>
            <person name="Boedeker C."/>
            <person name="Pinto D."/>
            <person name="Vollmers J."/>
            <person name="Rivas-Marin E."/>
            <person name="Kohn T."/>
            <person name="Peeters S.H."/>
            <person name="Heuer A."/>
            <person name="Rast P."/>
            <person name="Oberbeckmann S."/>
            <person name="Bunk B."/>
            <person name="Jeske O."/>
            <person name="Meyerdierks A."/>
            <person name="Storesund J.E."/>
            <person name="Kallscheuer N."/>
            <person name="Luecker S."/>
            <person name="Lage O.M."/>
            <person name="Pohl T."/>
            <person name="Merkel B.J."/>
            <person name="Hornburger P."/>
            <person name="Mueller R.-W."/>
            <person name="Bruemmer F."/>
            <person name="Labrenz M."/>
            <person name="Spormann A.M."/>
            <person name="Op den Camp H."/>
            <person name="Overmann J."/>
            <person name="Amann R."/>
            <person name="Jetten M.S.M."/>
            <person name="Mascher T."/>
            <person name="Medema M.H."/>
            <person name="Devos D.P."/>
            <person name="Kaster A.-K."/>
            <person name="Ovreas L."/>
            <person name="Rohde M."/>
            <person name="Galperin M.Y."/>
            <person name="Jogler C."/>
        </authorList>
    </citation>
    <scope>NUCLEOTIDE SEQUENCE [LARGE SCALE GENOMIC DNA]</scope>
    <source>
        <strain evidence="6 7">ETA_A8</strain>
    </source>
</reference>
<feature type="transmembrane region" description="Helical" evidence="5">
    <location>
        <begin position="203"/>
        <end position="221"/>
    </location>
</feature>
<feature type="transmembrane region" description="Helical" evidence="5">
    <location>
        <begin position="277"/>
        <end position="300"/>
    </location>
</feature>
<evidence type="ECO:0008006" key="8">
    <source>
        <dbReference type="Google" id="ProtNLM"/>
    </source>
</evidence>
<dbReference type="GO" id="GO:0016020">
    <property type="term" value="C:membrane"/>
    <property type="evidence" value="ECO:0007669"/>
    <property type="project" value="UniProtKB-SubCell"/>
</dbReference>
<dbReference type="Pfam" id="PF13520">
    <property type="entry name" value="AA_permease_2"/>
    <property type="match status" value="1"/>
</dbReference>
<feature type="transmembrane region" description="Helical" evidence="5">
    <location>
        <begin position="419"/>
        <end position="440"/>
    </location>
</feature>
<accession>A0A517YMK4</accession>
<dbReference type="PANTHER" id="PTHR47704">
    <property type="entry name" value="POTASSIUM TRANSPORTER KIMA"/>
    <property type="match status" value="1"/>
</dbReference>